<dbReference type="InterPro" id="IPR004089">
    <property type="entry name" value="MCPsignal_dom"/>
</dbReference>
<keyword evidence="4" id="KW-1185">Reference proteome</keyword>
<dbReference type="InterPro" id="IPR035965">
    <property type="entry name" value="PAS-like_dom_sf"/>
</dbReference>
<feature type="domain" description="Methyl-accepting transducer" evidence="2">
    <location>
        <begin position="166"/>
        <end position="219"/>
    </location>
</feature>
<proteinExistence type="predicted"/>
<dbReference type="InterPro" id="IPR013655">
    <property type="entry name" value="PAS_fold_3"/>
</dbReference>
<comment type="caution">
    <text evidence="3">The sequence shown here is derived from an EMBL/GenBank/DDBJ whole genome shotgun (WGS) entry which is preliminary data.</text>
</comment>
<name>A0ABU1DHM7_9HYPH</name>
<dbReference type="EMBL" id="JADBEO010000029">
    <property type="protein sequence ID" value="MDR4307632.1"/>
    <property type="molecule type" value="Genomic_DNA"/>
</dbReference>
<dbReference type="SUPFAM" id="SSF55785">
    <property type="entry name" value="PYP-like sensor domain (PAS domain)"/>
    <property type="match status" value="1"/>
</dbReference>
<protein>
    <submittedName>
        <fullName evidence="3">Methyl-accepting chemotaxis protein</fullName>
    </submittedName>
</protein>
<dbReference type="PROSITE" id="PS50111">
    <property type="entry name" value="CHEMOTAXIS_TRANSDUC_2"/>
    <property type="match status" value="1"/>
</dbReference>
<dbReference type="Proteomes" id="UP001181622">
    <property type="component" value="Unassembled WGS sequence"/>
</dbReference>
<dbReference type="CDD" id="cd00130">
    <property type="entry name" value="PAS"/>
    <property type="match status" value="1"/>
</dbReference>
<gene>
    <name evidence="3" type="ORF">IHQ68_13485</name>
</gene>
<keyword evidence="1" id="KW-0807">Transducer</keyword>
<evidence type="ECO:0000256" key="1">
    <source>
        <dbReference type="PROSITE-ProRule" id="PRU00284"/>
    </source>
</evidence>
<evidence type="ECO:0000259" key="2">
    <source>
        <dbReference type="PROSITE" id="PS50111"/>
    </source>
</evidence>
<dbReference type="SUPFAM" id="SSF58104">
    <property type="entry name" value="Methyl-accepting chemotaxis protein (MCP) signaling domain"/>
    <property type="match status" value="1"/>
</dbReference>
<accession>A0ABU1DHM7</accession>
<dbReference type="Gene3D" id="3.30.450.20">
    <property type="entry name" value="PAS domain"/>
    <property type="match status" value="1"/>
</dbReference>
<reference evidence="3" key="1">
    <citation type="submission" date="2020-10" db="EMBL/GenBank/DDBJ databases">
        <authorList>
            <person name="Abbas A."/>
            <person name="Razzaq R."/>
            <person name="Waqas M."/>
            <person name="Abbas N."/>
            <person name="Nielsen T.K."/>
            <person name="Hansen L.H."/>
            <person name="Hussain S."/>
            <person name="Shahid M."/>
        </authorList>
    </citation>
    <scope>NUCLEOTIDE SEQUENCE</scope>
    <source>
        <strain evidence="3">S14</strain>
    </source>
</reference>
<dbReference type="InterPro" id="IPR000014">
    <property type="entry name" value="PAS"/>
</dbReference>
<evidence type="ECO:0000313" key="4">
    <source>
        <dbReference type="Proteomes" id="UP001181622"/>
    </source>
</evidence>
<dbReference type="Pfam" id="PF08447">
    <property type="entry name" value="PAS_3"/>
    <property type="match status" value="1"/>
</dbReference>
<organism evidence="3 4">
    <name type="scientific">Chelatococcus sambhunathii</name>
    <dbReference type="NCBI Taxonomy" id="363953"/>
    <lineage>
        <taxon>Bacteria</taxon>
        <taxon>Pseudomonadati</taxon>
        <taxon>Pseudomonadota</taxon>
        <taxon>Alphaproteobacteria</taxon>
        <taxon>Hyphomicrobiales</taxon>
        <taxon>Chelatococcaceae</taxon>
        <taxon>Chelatococcus</taxon>
    </lineage>
</organism>
<sequence>MTTAQAGAIDLDAFMRSIGARIDGFFYRGLNADDYAMLWVSDGFEGLTERDPADFVRNRRSFADLIHPDDLPVVNDAVAAALEANARWQVMYRIRSKTQGWRFVHETGGGSTPDPETGEVRYLDGVILEAERVTALAEKLTLGKQAVAAVDGSIEAVYSSLRMLRLLALNARIEAAHARQYGAGFGVVAREMATLADNGETAIRAMGDEIARLRAAVTL</sequence>
<evidence type="ECO:0000313" key="3">
    <source>
        <dbReference type="EMBL" id="MDR4307632.1"/>
    </source>
</evidence>
<dbReference type="Gene3D" id="6.10.250.3200">
    <property type="match status" value="1"/>
</dbReference>
<dbReference type="RefSeq" id="WP_309392656.1">
    <property type="nucleotide sequence ID" value="NZ_JADBEO010000029.1"/>
</dbReference>